<dbReference type="GO" id="GO:0007076">
    <property type="term" value="P:mitotic chromosome condensation"/>
    <property type="evidence" value="ECO:0007669"/>
    <property type="project" value="InterPro"/>
</dbReference>
<evidence type="ECO:0000256" key="6">
    <source>
        <dbReference type="ARBA" id="ARBA00023067"/>
    </source>
</evidence>
<dbReference type="Proteomes" id="UP000015241">
    <property type="component" value="Unassembled WGS sequence"/>
</dbReference>
<dbReference type="HOGENOM" id="CLU_004446_1_0_1"/>
<dbReference type="GO" id="GO:0000793">
    <property type="term" value="C:condensed chromosome"/>
    <property type="evidence" value="ECO:0007669"/>
    <property type="project" value="TreeGrafter"/>
</dbReference>
<dbReference type="GO" id="GO:0000796">
    <property type="term" value="C:condensin complex"/>
    <property type="evidence" value="ECO:0007669"/>
    <property type="project" value="InterPro"/>
</dbReference>
<dbReference type="InterPro" id="IPR016024">
    <property type="entry name" value="ARM-type_fold"/>
</dbReference>
<keyword evidence="7" id="KW-0131">Cell cycle</keyword>
<comment type="similarity">
    <text evidence="2">Belongs to the CND3 (condensin subunit 3) family.</text>
</comment>
<keyword evidence="5" id="KW-0498">Mitosis</keyword>
<dbReference type="AlphaFoldDB" id="S8DU35"/>
<dbReference type="SUPFAM" id="SSF48371">
    <property type="entry name" value="ARM repeat"/>
    <property type="match status" value="1"/>
</dbReference>
<feature type="domain" description="Nuclear condensin complex subunit 3 C-terminal" evidence="9">
    <location>
        <begin position="595"/>
        <end position="872"/>
    </location>
</feature>
<gene>
    <name evidence="10" type="ORF">FOMPIDRAFT_1167750</name>
</gene>
<dbReference type="eggNOG" id="KOG2025">
    <property type="taxonomic scope" value="Eukaryota"/>
</dbReference>
<evidence type="ECO:0000256" key="3">
    <source>
        <dbReference type="ARBA" id="ARBA00022454"/>
    </source>
</evidence>
<dbReference type="GO" id="GO:0051301">
    <property type="term" value="P:cell division"/>
    <property type="evidence" value="ECO:0007669"/>
    <property type="project" value="UniProtKB-KW"/>
</dbReference>
<evidence type="ECO:0000313" key="11">
    <source>
        <dbReference type="Proteomes" id="UP000015241"/>
    </source>
</evidence>
<dbReference type="STRING" id="743788.S8DU35"/>
<protein>
    <recommendedName>
        <fullName evidence="9">Nuclear condensin complex subunit 3 C-terminal domain-containing protein</fullName>
    </recommendedName>
</protein>
<dbReference type="PANTHER" id="PTHR14418:SF5">
    <property type="entry name" value="CONDENSIN COMPLEX SUBUNIT 3"/>
    <property type="match status" value="1"/>
</dbReference>
<comment type="subcellular location">
    <subcellularLocation>
        <location evidence="1">Chromosome</location>
    </subcellularLocation>
</comment>
<evidence type="ECO:0000256" key="4">
    <source>
        <dbReference type="ARBA" id="ARBA00022618"/>
    </source>
</evidence>
<dbReference type="InterPro" id="IPR011989">
    <property type="entry name" value="ARM-like"/>
</dbReference>
<dbReference type="InParanoid" id="S8DU35"/>
<dbReference type="Pfam" id="PF12719">
    <property type="entry name" value="Cnd3"/>
    <property type="match status" value="1"/>
</dbReference>
<dbReference type="Gene3D" id="1.25.10.10">
    <property type="entry name" value="Leucine-rich Repeat Variant"/>
    <property type="match status" value="1"/>
</dbReference>
<keyword evidence="11" id="KW-1185">Reference proteome</keyword>
<reference evidence="10 11" key="1">
    <citation type="journal article" date="2012" name="Science">
        <title>The Paleozoic origin of enzymatic lignin decomposition reconstructed from 31 fungal genomes.</title>
        <authorList>
            <person name="Floudas D."/>
            <person name="Binder M."/>
            <person name="Riley R."/>
            <person name="Barry K."/>
            <person name="Blanchette R.A."/>
            <person name="Henrissat B."/>
            <person name="Martinez A.T."/>
            <person name="Otillar R."/>
            <person name="Spatafora J.W."/>
            <person name="Yadav J.S."/>
            <person name="Aerts A."/>
            <person name="Benoit I."/>
            <person name="Boyd A."/>
            <person name="Carlson A."/>
            <person name="Copeland A."/>
            <person name="Coutinho P.M."/>
            <person name="de Vries R.P."/>
            <person name="Ferreira P."/>
            <person name="Findley K."/>
            <person name="Foster B."/>
            <person name="Gaskell J."/>
            <person name="Glotzer D."/>
            <person name="Gorecki P."/>
            <person name="Heitman J."/>
            <person name="Hesse C."/>
            <person name="Hori C."/>
            <person name="Igarashi K."/>
            <person name="Jurgens J.A."/>
            <person name="Kallen N."/>
            <person name="Kersten P."/>
            <person name="Kohler A."/>
            <person name="Kuees U."/>
            <person name="Kumar T.K.A."/>
            <person name="Kuo A."/>
            <person name="LaButti K."/>
            <person name="Larrondo L.F."/>
            <person name="Lindquist E."/>
            <person name="Ling A."/>
            <person name="Lombard V."/>
            <person name="Lucas S."/>
            <person name="Lundell T."/>
            <person name="Martin R."/>
            <person name="McLaughlin D.J."/>
            <person name="Morgenstern I."/>
            <person name="Morin E."/>
            <person name="Murat C."/>
            <person name="Nagy L.G."/>
            <person name="Nolan M."/>
            <person name="Ohm R.A."/>
            <person name="Patyshakuliyeva A."/>
            <person name="Rokas A."/>
            <person name="Ruiz-Duenas F.J."/>
            <person name="Sabat G."/>
            <person name="Salamov A."/>
            <person name="Samejima M."/>
            <person name="Schmutz J."/>
            <person name="Slot J.C."/>
            <person name="St John F."/>
            <person name="Stenlid J."/>
            <person name="Sun H."/>
            <person name="Sun S."/>
            <person name="Syed K."/>
            <person name="Tsang A."/>
            <person name="Wiebenga A."/>
            <person name="Young D."/>
            <person name="Pisabarro A."/>
            <person name="Eastwood D.C."/>
            <person name="Martin F."/>
            <person name="Cullen D."/>
            <person name="Grigoriev I.V."/>
            <person name="Hibbett D.S."/>
        </authorList>
    </citation>
    <scope>NUCLEOTIDE SEQUENCE</scope>
    <source>
        <strain evidence="11">FP-58527</strain>
    </source>
</reference>
<organism evidence="10 11">
    <name type="scientific">Fomitopsis schrenkii</name>
    <name type="common">Brown rot fungus</name>
    <dbReference type="NCBI Taxonomy" id="2126942"/>
    <lineage>
        <taxon>Eukaryota</taxon>
        <taxon>Fungi</taxon>
        <taxon>Dikarya</taxon>
        <taxon>Basidiomycota</taxon>
        <taxon>Agaricomycotina</taxon>
        <taxon>Agaricomycetes</taxon>
        <taxon>Polyporales</taxon>
        <taxon>Fomitopsis</taxon>
    </lineage>
</organism>
<dbReference type="OrthoDB" id="27187at2759"/>
<keyword evidence="4" id="KW-0132">Cell division</keyword>
<feature type="region of interest" description="Disordered" evidence="8">
    <location>
        <begin position="442"/>
        <end position="461"/>
    </location>
</feature>
<name>S8DU35_FOMSC</name>
<dbReference type="FunCoup" id="S8DU35">
    <property type="interactions" value="273"/>
</dbReference>
<evidence type="ECO:0000256" key="7">
    <source>
        <dbReference type="ARBA" id="ARBA00023306"/>
    </source>
</evidence>
<dbReference type="InterPro" id="IPR025977">
    <property type="entry name" value="Cnd3_C"/>
</dbReference>
<proteinExistence type="inferred from homology"/>
<evidence type="ECO:0000313" key="10">
    <source>
        <dbReference type="EMBL" id="EPS96157.1"/>
    </source>
</evidence>
<evidence type="ECO:0000256" key="5">
    <source>
        <dbReference type="ARBA" id="ARBA00022776"/>
    </source>
</evidence>
<feature type="region of interest" description="Disordered" evidence="8">
    <location>
        <begin position="949"/>
        <end position="1005"/>
    </location>
</feature>
<dbReference type="InterPro" id="IPR027165">
    <property type="entry name" value="CND3"/>
</dbReference>
<evidence type="ECO:0000256" key="8">
    <source>
        <dbReference type="SAM" id="MobiDB-lite"/>
    </source>
</evidence>
<keyword evidence="3" id="KW-0158">Chromosome</keyword>
<feature type="compositionally biased region" description="Acidic residues" evidence="8">
    <location>
        <begin position="969"/>
        <end position="978"/>
    </location>
</feature>
<dbReference type="PANTHER" id="PTHR14418">
    <property type="entry name" value="CONDENSIN COMPLEX SUBUNIT 3-RELATED"/>
    <property type="match status" value="1"/>
</dbReference>
<dbReference type="EMBL" id="KE504193">
    <property type="protein sequence ID" value="EPS96157.1"/>
    <property type="molecule type" value="Genomic_DNA"/>
</dbReference>
<accession>S8DU35</accession>
<evidence type="ECO:0000259" key="9">
    <source>
        <dbReference type="Pfam" id="PF12719"/>
    </source>
</evidence>
<evidence type="ECO:0000256" key="2">
    <source>
        <dbReference type="ARBA" id="ARBA00006533"/>
    </source>
</evidence>
<sequence length="1019" mass="113432">MTQAFALETLEAAIPSIFDQVQLSTANHRKNCTALHKLSLQAATVRHSSKDGRTVKLVGEKLFCNIFLDMTARVLATRKGCVAADRVIKFIGSYIQFALQKAAQLNAKKPEDDDADNVPAVRFTSRLLKWLLQGFNAKDKTVRLRVVSLVAEMIGHLDEIDEDMFSALRQNYVSRAFDKEAAIRSYAVIGLSKLVAGDAPSELPADEPSIIEILLDRLQYDESAEVRRCALLHVPLTPRTVPTVLTRSRDVDPVVRKLLFSTILSMGAQASKPKSRKYQSSSKFEHPRQLTLAQREKVVRDGLGDREDAVRAAAARTVAAWFEIVSGGDAADGPLGDLTAFVKLFDAISPEGVDVAASALKSLFLTRNVILDSVILDDAFWQAVTPESMFIARIFTVYCHEHELEARLEAAGVPVVTALAFYLQESCNDLLDAIEELEDARAEADSRAEGAAPEEEEAMERKEDVVTERAFVVAEMLRLTALCDFSDEIGRRKAFAVVREMLAHELLPDSLTEPCMDVLKESAPSERELIRVIVEMIAELRDGEEIVDASNVLTDGNSTLNTTQSSQRSRSLRRVKTLLEMSPEEREKADVVDLRCLGICTAMLRRVQGSFDENSTLEGLLADLIIPAVKRKELVLRERGLVNLGLCCLIAKSMAMNSFQLFLSQVQSAPDELKVKVLQVVFDILMVYDDELLLRSEDIAEKIVTFLVQTLEVDESPVVQAVLCVGISKLMLAGLVTDPRVLTSMLMAYVSPLTADNQELRQCLSYFLPIYSYSSAANQRRMQSVALTAYDLVKQVYSELSKEEEMISPYQFGLLLVDWTDPQKLVNASQQDERAYDIHVDLAVDLLKAMYARERTDDARKDLCQLLSKLYIPDKPGELPLLLLHMLLSDLDDHPPFEDAVAEKLLDKIRTGLVKRFGRRIEGIDVSAYKENVRFCELRAFLELELEEDEEDHIGDRDRPESDVGGPEAVEEQEEGSEPEVGPASAALRGMGNSKDIVPVPSEVGSEEGFVPFYTMLVF</sequence>
<evidence type="ECO:0000256" key="1">
    <source>
        <dbReference type="ARBA" id="ARBA00004286"/>
    </source>
</evidence>
<keyword evidence="6" id="KW-0226">DNA condensation</keyword>